<dbReference type="EMBL" id="CAJVCH010186036">
    <property type="protein sequence ID" value="CAG7729902.1"/>
    <property type="molecule type" value="Genomic_DNA"/>
</dbReference>
<proteinExistence type="predicted"/>
<feature type="non-terminal residue" evidence="1">
    <location>
        <position position="1"/>
    </location>
</feature>
<reference evidence="1" key="1">
    <citation type="submission" date="2021-06" db="EMBL/GenBank/DDBJ databases">
        <authorList>
            <person name="Hodson N. C."/>
            <person name="Mongue J. A."/>
            <person name="Jaron S. K."/>
        </authorList>
    </citation>
    <scope>NUCLEOTIDE SEQUENCE</scope>
</reference>
<name>A0A8J2P8C6_9HEXA</name>
<comment type="caution">
    <text evidence="1">The sequence shown here is derived from an EMBL/GenBank/DDBJ whole genome shotgun (WGS) entry which is preliminary data.</text>
</comment>
<accession>A0A8J2P8C6</accession>
<sequence length="28" mass="2953">QLCSDTHLLVFHARYEGSMKTCGGGGGQ</sequence>
<evidence type="ECO:0000313" key="2">
    <source>
        <dbReference type="Proteomes" id="UP000708208"/>
    </source>
</evidence>
<dbReference type="AlphaFoldDB" id="A0A8J2P8C6"/>
<organism evidence="1 2">
    <name type="scientific">Allacma fusca</name>
    <dbReference type="NCBI Taxonomy" id="39272"/>
    <lineage>
        <taxon>Eukaryota</taxon>
        <taxon>Metazoa</taxon>
        <taxon>Ecdysozoa</taxon>
        <taxon>Arthropoda</taxon>
        <taxon>Hexapoda</taxon>
        <taxon>Collembola</taxon>
        <taxon>Symphypleona</taxon>
        <taxon>Sminthuridae</taxon>
        <taxon>Allacma</taxon>
    </lineage>
</organism>
<protein>
    <submittedName>
        <fullName evidence="1">Uncharacterized protein</fullName>
    </submittedName>
</protein>
<gene>
    <name evidence="1" type="ORF">AFUS01_LOCUS18587</name>
</gene>
<keyword evidence="2" id="KW-1185">Reference proteome</keyword>
<evidence type="ECO:0000313" key="1">
    <source>
        <dbReference type="EMBL" id="CAG7729902.1"/>
    </source>
</evidence>
<dbReference type="Proteomes" id="UP000708208">
    <property type="component" value="Unassembled WGS sequence"/>
</dbReference>